<evidence type="ECO:0000313" key="1">
    <source>
        <dbReference type="EMBL" id="EFE95649.1"/>
    </source>
</evidence>
<evidence type="ECO:0000313" key="2">
    <source>
        <dbReference type="Proteomes" id="UP000005723"/>
    </source>
</evidence>
<accession>D4E3V1</accession>
<dbReference type="AlphaFoldDB" id="D4E3V1"/>
<evidence type="ECO:0008006" key="3">
    <source>
        <dbReference type="Google" id="ProtNLM"/>
    </source>
</evidence>
<comment type="caution">
    <text evidence="1">The sequence shown here is derived from an EMBL/GenBank/DDBJ whole genome shotgun (WGS) entry which is preliminary data.</text>
</comment>
<dbReference type="STRING" id="667129.HMPREF0758_2851"/>
<dbReference type="EMBL" id="ADBY01000046">
    <property type="protein sequence ID" value="EFE95649.1"/>
    <property type="molecule type" value="Genomic_DNA"/>
</dbReference>
<dbReference type="Pfam" id="PF07377">
    <property type="entry name" value="DUF1493"/>
    <property type="match status" value="1"/>
</dbReference>
<dbReference type="Proteomes" id="UP000005723">
    <property type="component" value="Unassembled WGS sequence"/>
</dbReference>
<protein>
    <recommendedName>
        <fullName evidence="3">DUF1493 family protein</fullName>
    </recommendedName>
</protein>
<reference evidence="1 2" key="1">
    <citation type="submission" date="2010-01" db="EMBL/GenBank/DDBJ databases">
        <authorList>
            <person name="Muzny D."/>
            <person name="Qin X."/>
            <person name="Deng J."/>
            <person name="Jiang H."/>
            <person name="Liu Y."/>
            <person name="Qu J."/>
            <person name="Song X.-Z."/>
            <person name="Zhang L."/>
            <person name="Thornton R."/>
            <person name="Coyle M."/>
            <person name="Francisco L."/>
            <person name="Jackson L."/>
            <person name="Javaid M."/>
            <person name="Korchina V."/>
            <person name="Kovar C."/>
            <person name="Mata R."/>
            <person name="Mathew T."/>
            <person name="Ngo R."/>
            <person name="Nguyen L."/>
            <person name="Nguyen N."/>
            <person name="Okwuonu G."/>
            <person name="Ongeri F."/>
            <person name="Pham C."/>
            <person name="Simmons D."/>
            <person name="Wilczek-Boney K."/>
            <person name="Hale W."/>
            <person name="Jakkamsetti A."/>
            <person name="Pham P."/>
            <person name="Ruth R."/>
            <person name="San Lucas F."/>
            <person name="Warren J."/>
            <person name="Zhang J."/>
            <person name="Zhao Z."/>
            <person name="Zhou C."/>
            <person name="Zhu D."/>
            <person name="Lee S."/>
            <person name="Bess C."/>
            <person name="Blankenburg K."/>
            <person name="Forbes L."/>
            <person name="Fu Q."/>
            <person name="Gubbala S."/>
            <person name="Hirani K."/>
            <person name="Jayaseelan J.C."/>
            <person name="Lara F."/>
            <person name="Munidasa M."/>
            <person name="Palculict T."/>
            <person name="Patil S."/>
            <person name="Pu L.-L."/>
            <person name="Saada N."/>
            <person name="Tang L."/>
            <person name="Weissenberger G."/>
            <person name="Zhu Y."/>
            <person name="Hemphill L."/>
            <person name="Shang Y."/>
            <person name="Youmans B."/>
            <person name="Ayvaz T."/>
            <person name="Ross M."/>
            <person name="Santibanez J."/>
            <person name="Aqrawi P."/>
            <person name="Gross S."/>
            <person name="Joshi V."/>
            <person name="Fowler G."/>
            <person name="Nazareth L."/>
            <person name="Reid J."/>
            <person name="Worley K."/>
            <person name="Petrosino J."/>
            <person name="Highlander S."/>
            <person name="Gibbs R."/>
        </authorList>
    </citation>
    <scope>NUCLEOTIDE SEQUENCE [LARGE SCALE GENOMIC DNA]</scope>
    <source>
        <strain evidence="1 2">DSM 4582</strain>
    </source>
</reference>
<dbReference type="InterPro" id="IPR010862">
    <property type="entry name" value="DUF1493"/>
</dbReference>
<organism evidence="1 2">
    <name type="scientific">Serratia odorifera DSM 4582</name>
    <dbReference type="NCBI Taxonomy" id="667129"/>
    <lineage>
        <taxon>Bacteria</taxon>
        <taxon>Pseudomonadati</taxon>
        <taxon>Pseudomonadota</taxon>
        <taxon>Gammaproteobacteria</taxon>
        <taxon>Enterobacterales</taxon>
        <taxon>Yersiniaceae</taxon>
        <taxon>Serratia</taxon>
    </lineage>
</organism>
<proteinExistence type="predicted"/>
<sequence length="120" mass="13837">MSSIVMSLSLGKGLSGMNEVNEVHELLRKHFWEMTNDASLSTGKKSVLPEDAYDFLEEYADKLHVDMTRFEFRKYFPNSGLWFLPNAILPKHMQTDRHKPAALTVDMLIESAKAGRWLYD</sequence>
<name>D4E3V1_SEROD</name>
<keyword evidence="2" id="KW-1185">Reference proteome</keyword>
<dbReference type="HOGENOM" id="CLU_152554_4_0_6"/>
<gene>
    <name evidence="1" type="ORF">HMPREF0758_2851</name>
</gene>